<keyword evidence="3" id="KW-1185">Reference proteome</keyword>
<gene>
    <name evidence="2" type="ORF">Syun_003097</name>
</gene>
<protein>
    <recommendedName>
        <fullName evidence="1">F-box domain-containing protein</fullName>
    </recommendedName>
</protein>
<dbReference type="AlphaFoldDB" id="A0AAP0L349"/>
<dbReference type="EMBL" id="JBBNAF010000002">
    <property type="protein sequence ID" value="KAK9162195.1"/>
    <property type="molecule type" value="Genomic_DNA"/>
</dbReference>
<evidence type="ECO:0000259" key="1">
    <source>
        <dbReference type="SMART" id="SM00256"/>
    </source>
</evidence>
<proteinExistence type="predicted"/>
<name>A0AAP0L349_9MAGN</name>
<feature type="domain" description="F-box" evidence="1">
    <location>
        <begin position="12"/>
        <end position="52"/>
    </location>
</feature>
<dbReference type="InterPro" id="IPR050796">
    <property type="entry name" value="SCF_F-box_component"/>
</dbReference>
<dbReference type="SMART" id="SM00256">
    <property type="entry name" value="FBOX"/>
    <property type="match status" value="1"/>
</dbReference>
<accession>A0AAP0L349</accession>
<evidence type="ECO:0000313" key="3">
    <source>
        <dbReference type="Proteomes" id="UP001420932"/>
    </source>
</evidence>
<dbReference type="InterPro" id="IPR001810">
    <property type="entry name" value="F-box_dom"/>
</dbReference>
<comment type="caution">
    <text evidence="2">The sequence shown here is derived from an EMBL/GenBank/DDBJ whole genome shotgun (WGS) entry which is preliminary data.</text>
</comment>
<dbReference type="Gene3D" id="1.20.1280.50">
    <property type="match status" value="1"/>
</dbReference>
<sequence>MKKGMVAGEDTMCEGVIIGILSRLPAKSVLRFKSVCKEWRTLIEEHFFVEKHFEQLQGGANTRPDSTMFVNYNDGRLYSLDIESLSLSCDEEQVELPEKVLRSHNYLLGLSSTYNMLLLLGSCNGLICMQNGKSISLWNPCTRTYSPVEYPPKDTQSVCNMTLVLATTQRLKITSWSESLVSMIN</sequence>
<dbReference type="CDD" id="cd22157">
    <property type="entry name" value="F-box_AtFBW1-like"/>
    <property type="match status" value="1"/>
</dbReference>
<dbReference type="Proteomes" id="UP001420932">
    <property type="component" value="Unassembled WGS sequence"/>
</dbReference>
<reference evidence="2 3" key="1">
    <citation type="submission" date="2024-01" db="EMBL/GenBank/DDBJ databases">
        <title>Genome assemblies of Stephania.</title>
        <authorList>
            <person name="Yang L."/>
        </authorList>
    </citation>
    <scope>NUCLEOTIDE SEQUENCE [LARGE SCALE GENOMIC DNA]</scope>
    <source>
        <strain evidence="2">YNDBR</strain>
        <tissue evidence="2">Leaf</tissue>
    </source>
</reference>
<dbReference type="SUPFAM" id="SSF81383">
    <property type="entry name" value="F-box domain"/>
    <property type="match status" value="1"/>
</dbReference>
<dbReference type="PANTHER" id="PTHR31672:SF13">
    <property type="entry name" value="F-BOX PROTEIN CPR30-LIKE"/>
    <property type="match status" value="1"/>
</dbReference>
<dbReference type="Pfam" id="PF00646">
    <property type="entry name" value="F-box"/>
    <property type="match status" value="1"/>
</dbReference>
<organism evidence="2 3">
    <name type="scientific">Stephania yunnanensis</name>
    <dbReference type="NCBI Taxonomy" id="152371"/>
    <lineage>
        <taxon>Eukaryota</taxon>
        <taxon>Viridiplantae</taxon>
        <taxon>Streptophyta</taxon>
        <taxon>Embryophyta</taxon>
        <taxon>Tracheophyta</taxon>
        <taxon>Spermatophyta</taxon>
        <taxon>Magnoliopsida</taxon>
        <taxon>Ranunculales</taxon>
        <taxon>Menispermaceae</taxon>
        <taxon>Menispermoideae</taxon>
        <taxon>Cissampelideae</taxon>
        <taxon>Stephania</taxon>
    </lineage>
</organism>
<dbReference type="InterPro" id="IPR036047">
    <property type="entry name" value="F-box-like_dom_sf"/>
</dbReference>
<evidence type="ECO:0000313" key="2">
    <source>
        <dbReference type="EMBL" id="KAK9162195.1"/>
    </source>
</evidence>
<dbReference type="PANTHER" id="PTHR31672">
    <property type="entry name" value="BNACNNG10540D PROTEIN"/>
    <property type="match status" value="1"/>
</dbReference>